<dbReference type="AlphaFoldDB" id="A0A942TL21"/>
<keyword evidence="1" id="KW-0809">Transit peptide</keyword>
<evidence type="ECO:0000313" key="3">
    <source>
        <dbReference type="EMBL" id="MBS4197924.1"/>
    </source>
</evidence>
<protein>
    <submittedName>
        <fullName evidence="3">Staygreen family protein</fullName>
    </submittedName>
</protein>
<keyword evidence="4" id="KW-1185">Reference proteome</keyword>
<evidence type="ECO:0000259" key="2">
    <source>
        <dbReference type="Pfam" id="PF12638"/>
    </source>
</evidence>
<reference evidence="3 4" key="1">
    <citation type="submission" date="2021-05" db="EMBL/GenBank/DDBJ databases">
        <title>Novel Bacillus species.</title>
        <authorList>
            <person name="Liu G."/>
        </authorList>
    </citation>
    <scope>NUCLEOTIDE SEQUENCE [LARGE SCALE GENOMIC DNA]</scope>
    <source>
        <strain evidence="4">FJAT-49780</strain>
    </source>
</reference>
<dbReference type="EMBL" id="JAGYPG010000006">
    <property type="protein sequence ID" value="MBS4197924.1"/>
    <property type="molecule type" value="Genomic_DNA"/>
</dbReference>
<comment type="caution">
    <text evidence="3">The sequence shown here is derived from an EMBL/GenBank/DDBJ whole genome shotgun (WGS) entry which is preliminary data.</text>
</comment>
<dbReference type="Proteomes" id="UP000681414">
    <property type="component" value="Unassembled WGS sequence"/>
</dbReference>
<evidence type="ECO:0000256" key="1">
    <source>
        <dbReference type="ARBA" id="ARBA00022946"/>
    </source>
</evidence>
<evidence type="ECO:0000313" key="4">
    <source>
        <dbReference type="Proteomes" id="UP000681414"/>
    </source>
</evidence>
<name>A0A942TL21_9BACI</name>
<dbReference type="PANTHER" id="PTHR31750">
    <property type="entry name" value="PROTEIN STAY-GREEN 1, CHLOROPLASTIC-RELATED"/>
    <property type="match status" value="1"/>
</dbReference>
<sequence>MSSFNPQKLFVNLIPPATSYQPIDGRRYTLTHSDLTGDLFLDIGYVYNSEAIEPKMRDEVLAEWQKDKQSSFLLIGNVHIDNGEFSEEKAGMRFNIFNKEMPTALKGIVYGERPFFTNYPSLLYAPIYIQFHSAYSKYRQILYFGTPIQFLQQILK</sequence>
<dbReference type="RefSeq" id="WP_213127155.1">
    <property type="nucleotide sequence ID" value="NZ_JAGYPG010000006.1"/>
</dbReference>
<dbReference type="Pfam" id="PF12638">
    <property type="entry name" value="Staygreen"/>
    <property type="match status" value="1"/>
</dbReference>
<accession>A0A942TL21</accession>
<gene>
    <name evidence="3" type="ORF">KHA97_23070</name>
</gene>
<feature type="domain" description="Staygreen protein" evidence="2">
    <location>
        <begin position="3"/>
        <end position="148"/>
    </location>
</feature>
<dbReference type="InterPro" id="IPR024438">
    <property type="entry name" value="Staygreen"/>
</dbReference>
<organism evidence="3 4">
    <name type="scientific">Lederbergia citri</name>
    <dbReference type="NCBI Taxonomy" id="2833580"/>
    <lineage>
        <taxon>Bacteria</taxon>
        <taxon>Bacillati</taxon>
        <taxon>Bacillota</taxon>
        <taxon>Bacilli</taxon>
        <taxon>Bacillales</taxon>
        <taxon>Bacillaceae</taxon>
        <taxon>Lederbergia</taxon>
    </lineage>
</organism>
<dbReference type="PANTHER" id="PTHR31750:SF4">
    <property type="entry name" value="LP06106P"/>
    <property type="match status" value="1"/>
</dbReference>
<proteinExistence type="predicted"/>